<comment type="caution">
    <text evidence="1">The sequence shown here is derived from an EMBL/GenBank/DDBJ whole genome shotgun (WGS) entry which is preliminary data.</text>
</comment>
<dbReference type="InterPro" id="IPR016181">
    <property type="entry name" value="Acyl_CoA_acyltransferase"/>
</dbReference>
<proteinExistence type="predicted"/>
<name>A0A1V9G436_9BACT</name>
<sequence length="311" mass="36621">MGRHQIQYLHRNQIDTGKWDQCIDNAANGLIYARTFYLDCLTDDWDALVLGDYEAVMPLTWRKKIGIRYLYQPAFTQQLGIFTHVVITEELVIAFLKEVEARFRFAEIFLNYAHGVKALPACANFVLSFQRSYEQLQQNYKPGLVKSLKRCRRFNLTYCEEAGHKMVLHAYKEMYGGRMPHVSNEDYINFETLCTFLPNESRVVRVVKENNQLLSAALMLRYKNRLYLLVSVTWPEGRSRDAYHFLLDRVIHEFAESELTLDFEGSELPGVAHFYRSFGTIDQPYFFYHYNRLPWPLRLLKKQARGQQPSL</sequence>
<evidence type="ECO:0000313" key="1">
    <source>
        <dbReference type="EMBL" id="OQP65347.1"/>
    </source>
</evidence>
<dbReference type="Proteomes" id="UP000192796">
    <property type="component" value="Unassembled WGS sequence"/>
</dbReference>
<evidence type="ECO:0008006" key="3">
    <source>
        <dbReference type="Google" id="ProtNLM"/>
    </source>
</evidence>
<dbReference type="OrthoDB" id="1113003at2"/>
<organism evidence="1 2">
    <name type="scientific">Niastella vici</name>
    <dbReference type="NCBI Taxonomy" id="1703345"/>
    <lineage>
        <taxon>Bacteria</taxon>
        <taxon>Pseudomonadati</taxon>
        <taxon>Bacteroidota</taxon>
        <taxon>Chitinophagia</taxon>
        <taxon>Chitinophagales</taxon>
        <taxon>Chitinophagaceae</taxon>
        <taxon>Niastella</taxon>
    </lineage>
</organism>
<protein>
    <recommendedName>
        <fullName evidence="3">BioF2-like acetyltransferase domain-containing protein</fullName>
    </recommendedName>
</protein>
<dbReference type="Gene3D" id="3.40.630.30">
    <property type="match status" value="1"/>
</dbReference>
<evidence type="ECO:0000313" key="2">
    <source>
        <dbReference type="Proteomes" id="UP000192796"/>
    </source>
</evidence>
<reference evidence="1 2" key="1">
    <citation type="submission" date="2016-03" db="EMBL/GenBank/DDBJ databases">
        <title>Niastella vici sp. nov., isolated from farmland soil.</title>
        <authorList>
            <person name="Chen L."/>
            <person name="Wang D."/>
            <person name="Yang S."/>
            <person name="Wang G."/>
        </authorList>
    </citation>
    <scope>NUCLEOTIDE SEQUENCE [LARGE SCALE GENOMIC DNA]</scope>
    <source>
        <strain evidence="1 2">DJ57</strain>
    </source>
</reference>
<gene>
    <name evidence="1" type="ORF">A3860_16910</name>
</gene>
<dbReference type="RefSeq" id="WP_081146116.1">
    <property type="nucleotide sequence ID" value="NZ_LVYD01000024.1"/>
</dbReference>
<dbReference type="AlphaFoldDB" id="A0A1V9G436"/>
<dbReference type="EMBL" id="LVYD01000024">
    <property type="protein sequence ID" value="OQP65347.1"/>
    <property type="molecule type" value="Genomic_DNA"/>
</dbReference>
<dbReference type="STRING" id="1703345.A3860_16910"/>
<accession>A0A1V9G436</accession>
<keyword evidence="2" id="KW-1185">Reference proteome</keyword>
<dbReference type="SUPFAM" id="SSF55729">
    <property type="entry name" value="Acyl-CoA N-acyltransferases (Nat)"/>
    <property type="match status" value="1"/>
</dbReference>